<reference evidence="2" key="1">
    <citation type="journal article" date="2022" name="Mol. Ecol. Resour.">
        <title>The genomes of chicory, endive, great burdock and yacon provide insights into Asteraceae palaeo-polyploidization history and plant inulin production.</title>
        <authorList>
            <person name="Fan W."/>
            <person name="Wang S."/>
            <person name="Wang H."/>
            <person name="Wang A."/>
            <person name="Jiang F."/>
            <person name="Liu H."/>
            <person name="Zhao H."/>
            <person name="Xu D."/>
            <person name="Zhang Y."/>
        </authorList>
    </citation>
    <scope>NUCLEOTIDE SEQUENCE [LARGE SCALE GENOMIC DNA]</scope>
    <source>
        <strain evidence="2">cv. Niubang</strain>
    </source>
</reference>
<protein>
    <submittedName>
        <fullName evidence="1">Uncharacterized protein</fullName>
    </submittedName>
</protein>
<dbReference type="Proteomes" id="UP001055879">
    <property type="component" value="Linkage Group LG12"/>
</dbReference>
<proteinExistence type="predicted"/>
<gene>
    <name evidence="1" type="ORF">L6452_33462</name>
</gene>
<evidence type="ECO:0000313" key="1">
    <source>
        <dbReference type="EMBL" id="KAI3684241.1"/>
    </source>
</evidence>
<keyword evidence="2" id="KW-1185">Reference proteome</keyword>
<comment type="caution">
    <text evidence="1">The sequence shown here is derived from an EMBL/GenBank/DDBJ whole genome shotgun (WGS) entry which is preliminary data.</text>
</comment>
<dbReference type="EMBL" id="CM042058">
    <property type="protein sequence ID" value="KAI3684241.1"/>
    <property type="molecule type" value="Genomic_DNA"/>
</dbReference>
<sequence length="308" mass="33325">MDCEADRETTRFKNFPIREFVASVREKDPEKCWPFASLCAYKNFDESISLVNLNISEDAEAPELSEGEISEGKEAGTDTPTGFEHEILEGNETGSDTATGSELETSKGKETATAKAIELQISKGKNTGFETAAGNTGNVNSKSIIDTEDDSDDDTLGLFLKKRKGVKITRGARNKKKQKRHQVEKPRPKAVKRPNLGPEGSRVFTKKPKPAYTRNDNATGKLADTLRPVEVETPMARRKKSKTPVAGPPGSERGVVLTGSGAGGSKGPAMGVAAPCDGRFLKIMVNRNPADFSAPEAGNRFMRKGYSE</sequence>
<organism evidence="1 2">
    <name type="scientific">Arctium lappa</name>
    <name type="common">Greater burdock</name>
    <name type="synonym">Lappa major</name>
    <dbReference type="NCBI Taxonomy" id="4217"/>
    <lineage>
        <taxon>Eukaryota</taxon>
        <taxon>Viridiplantae</taxon>
        <taxon>Streptophyta</taxon>
        <taxon>Embryophyta</taxon>
        <taxon>Tracheophyta</taxon>
        <taxon>Spermatophyta</taxon>
        <taxon>Magnoliopsida</taxon>
        <taxon>eudicotyledons</taxon>
        <taxon>Gunneridae</taxon>
        <taxon>Pentapetalae</taxon>
        <taxon>asterids</taxon>
        <taxon>campanulids</taxon>
        <taxon>Asterales</taxon>
        <taxon>Asteraceae</taxon>
        <taxon>Carduoideae</taxon>
        <taxon>Cardueae</taxon>
        <taxon>Arctiinae</taxon>
        <taxon>Arctium</taxon>
    </lineage>
</organism>
<accession>A0ACB8YG59</accession>
<name>A0ACB8YG59_ARCLA</name>
<reference evidence="1 2" key="2">
    <citation type="journal article" date="2022" name="Mol. Ecol. Resour.">
        <title>The genomes of chicory, endive, great burdock and yacon provide insights into Asteraceae paleo-polyploidization history and plant inulin production.</title>
        <authorList>
            <person name="Fan W."/>
            <person name="Wang S."/>
            <person name="Wang H."/>
            <person name="Wang A."/>
            <person name="Jiang F."/>
            <person name="Liu H."/>
            <person name="Zhao H."/>
            <person name="Xu D."/>
            <person name="Zhang Y."/>
        </authorList>
    </citation>
    <scope>NUCLEOTIDE SEQUENCE [LARGE SCALE GENOMIC DNA]</scope>
    <source>
        <strain evidence="2">cv. Niubang</strain>
    </source>
</reference>
<evidence type="ECO:0000313" key="2">
    <source>
        <dbReference type="Proteomes" id="UP001055879"/>
    </source>
</evidence>